<name>A0A9P8AHP7_9ASCO</name>
<evidence type="ECO:0000256" key="4">
    <source>
        <dbReference type="ARBA" id="ARBA00023136"/>
    </source>
</evidence>
<dbReference type="InterPro" id="IPR006694">
    <property type="entry name" value="Fatty_acid_hydroxylase"/>
</dbReference>
<keyword evidence="4 5" id="KW-0472">Membrane</keyword>
<evidence type="ECO:0000256" key="3">
    <source>
        <dbReference type="ARBA" id="ARBA00022989"/>
    </source>
</evidence>
<proteinExistence type="predicted"/>
<feature type="transmembrane region" description="Helical" evidence="5">
    <location>
        <begin position="129"/>
        <end position="150"/>
    </location>
</feature>
<dbReference type="GO" id="GO:0005506">
    <property type="term" value="F:iron ion binding"/>
    <property type="evidence" value="ECO:0007669"/>
    <property type="project" value="InterPro"/>
</dbReference>
<protein>
    <recommendedName>
        <fullName evidence="6">Fatty acid hydroxylase domain-containing protein</fullName>
    </recommendedName>
</protein>
<dbReference type="GO" id="GO:0016020">
    <property type="term" value="C:membrane"/>
    <property type="evidence" value="ECO:0007669"/>
    <property type="project" value="UniProtKB-SubCell"/>
</dbReference>
<evidence type="ECO:0000259" key="6">
    <source>
        <dbReference type="Pfam" id="PF04116"/>
    </source>
</evidence>
<dbReference type="Proteomes" id="UP000790833">
    <property type="component" value="Unassembled WGS sequence"/>
</dbReference>
<dbReference type="Pfam" id="PF04116">
    <property type="entry name" value="FA_hydroxylase"/>
    <property type="match status" value="1"/>
</dbReference>
<reference evidence="7" key="1">
    <citation type="submission" date="2021-03" db="EMBL/GenBank/DDBJ databases">
        <authorList>
            <person name="Palmer J.M."/>
        </authorList>
    </citation>
    <scope>NUCLEOTIDE SEQUENCE</scope>
    <source>
        <strain evidence="7">ARV_011</strain>
    </source>
</reference>
<comment type="caution">
    <text evidence="7">The sequence shown here is derived from an EMBL/GenBank/DDBJ whole genome shotgun (WGS) entry which is preliminary data.</text>
</comment>
<dbReference type="GO" id="GO:0008610">
    <property type="term" value="P:lipid biosynthetic process"/>
    <property type="evidence" value="ECO:0007669"/>
    <property type="project" value="InterPro"/>
</dbReference>
<comment type="subcellular location">
    <subcellularLocation>
        <location evidence="1">Membrane</location>
    </subcellularLocation>
</comment>
<evidence type="ECO:0000313" key="7">
    <source>
        <dbReference type="EMBL" id="KAG7192374.1"/>
    </source>
</evidence>
<evidence type="ECO:0000313" key="8">
    <source>
        <dbReference type="Proteomes" id="UP000790833"/>
    </source>
</evidence>
<evidence type="ECO:0000256" key="5">
    <source>
        <dbReference type="SAM" id="Phobius"/>
    </source>
</evidence>
<feature type="transmembrane region" description="Helical" evidence="5">
    <location>
        <begin position="81"/>
        <end position="102"/>
    </location>
</feature>
<sequence>MSTTILQAINGDIPPEIKLKSRDPLMSGIPDGILAIIAPVIAYWSYSTVFHLVDVYELAEKYRIHPSEEEQLRNKVPLHRVVQDVIVQHIIQIIAASILYLFEPVPVTGDELYHMWTWKQFLPWLPASLIYYGYNYGVSIIKFLVAIFIVDTWQYWLHKTMHQHPKLYRWFHSRHHQLYVPYAYGALFNNPVEGFLLDTLGTGIAALVTGLSQREATFMYVFATMKTIDDHCGYAFPWDPFQIIFPNNSVYHDIHHQNWGIKSNFSQPFFIIWDKINGTEYHFIEEYKKTQKQITFKKYREFLDNKQKKKQ</sequence>
<keyword evidence="8" id="KW-1185">Reference proteome</keyword>
<dbReference type="RefSeq" id="XP_043047924.1">
    <property type="nucleotide sequence ID" value="XM_043192556.1"/>
</dbReference>
<dbReference type="PANTHER" id="PTHR11863">
    <property type="entry name" value="STEROL DESATURASE"/>
    <property type="match status" value="1"/>
</dbReference>
<dbReference type="GeneID" id="66115147"/>
<dbReference type="InterPro" id="IPR050307">
    <property type="entry name" value="Sterol_Desaturase_Related"/>
</dbReference>
<organism evidence="7 8">
    <name type="scientific">Scheffersomyces spartinae</name>
    <dbReference type="NCBI Taxonomy" id="45513"/>
    <lineage>
        <taxon>Eukaryota</taxon>
        <taxon>Fungi</taxon>
        <taxon>Dikarya</taxon>
        <taxon>Ascomycota</taxon>
        <taxon>Saccharomycotina</taxon>
        <taxon>Pichiomycetes</taxon>
        <taxon>Debaryomycetaceae</taxon>
        <taxon>Scheffersomyces</taxon>
    </lineage>
</organism>
<evidence type="ECO:0000256" key="2">
    <source>
        <dbReference type="ARBA" id="ARBA00022692"/>
    </source>
</evidence>
<dbReference type="OrthoDB" id="408954at2759"/>
<dbReference type="AlphaFoldDB" id="A0A9P8AHP7"/>
<dbReference type="EMBL" id="JAHMUF010000018">
    <property type="protein sequence ID" value="KAG7192374.1"/>
    <property type="molecule type" value="Genomic_DNA"/>
</dbReference>
<accession>A0A9P8AHP7</accession>
<feature type="domain" description="Fatty acid hydroxylase" evidence="6">
    <location>
        <begin position="143"/>
        <end position="279"/>
    </location>
</feature>
<evidence type="ECO:0000256" key="1">
    <source>
        <dbReference type="ARBA" id="ARBA00004370"/>
    </source>
</evidence>
<gene>
    <name evidence="7" type="ORF">KQ657_001773</name>
</gene>
<keyword evidence="3 5" id="KW-1133">Transmembrane helix</keyword>
<keyword evidence="2 5" id="KW-0812">Transmembrane</keyword>
<dbReference type="GO" id="GO:0016491">
    <property type="term" value="F:oxidoreductase activity"/>
    <property type="evidence" value="ECO:0007669"/>
    <property type="project" value="InterPro"/>
</dbReference>
<feature type="transmembrane region" description="Helical" evidence="5">
    <location>
        <begin position="32"/>
        <end position="53"/>
    </location>
</feature>